<evidence type="ECO:0000313" key="2">
    <source>
        <dbReference type="EMBL" id="USQ97288.1"/>
    </source>
</evidence>
<gene>
    <name evidence="2" type="ORF">MZV50_07015</name>
</gene>
<reference evidence="2 3" key="1">
    <citation type="submission" date="2022-04" db="EMBL/GenBank/DDBJ databases">
        <title>Genome sequence of soybean root-associated Caulobacter segnis RL271.</title>
        <authorList>
            <person name="Longley R."/>
            <person name="Bonito G."/>
            <person name="Trigodet F."/>
            <person name="Crosson S."/>
            <person name="Fiebig A."/>
        </authorList>
    </citation>
    <scope>NUCLEOTIDE SEQUENCE [LARGE SCALE GENOMIC DNA]</scope>
    <source>
        <strain evidence="2 3">RL271</strain>
    </source>
</reference>
<protein>
    <submittedName>
        <fullName evidence="2">Uncharacterized protein</fullName>
    </submittedName>
</protein>
<accession>A0ABY4ZXL1</accession>
<feature type="compositionally biased region" description="Basic and acidic residues" evidence="1">
    <location>
        <begin position="7"/>
        <end position="21"/>
    </location>
</feature>
<name>A0ABY4ZXL1_9CAUL</name>
<dbReference type="Proteomes" id="UP001057520">
    <property type="component" value="Chromosome"/>
</dbReference>
<organism evidence="2 3">
    <name type="scientific">Caulobacter segnis</name>
    <dbReference type="NCBI Taxonomy" id="88688"/>
    <lineage>
        <taxon>Bacteria</taxon>
        <taxon>Pseudomonadati</taxon>
        <taxon>Pseudomonadota</taxon>
        <taxon>Alphaproteobacteria</taxon>
        <taxon>Caulobacterales</taxon>
        <taxon>Caulobacteraceae</taxon>
        <taxon>Caulobacter</taxon>
    </lineage>
</organism>
<sequence>MTPEIDAATRDDMHHALGRPTDERVEPYRNRFVCGAGGKTAQRFEASGMWTLEVLINGGREAIYGVTDEGVALVMAEVRAARLAKLEDERAAGIRDWTVELRFGSERFTSTVRAKSRSGARYQLYLKLADAGWYHSYPDFMKASVSARVAHA</sequence>
<keyword evidence="3" id="KW-1185">Reference proteome</keyword>
<evidence type="ECO:0000313" key="3">
    <source>
        <dbReference type="Proteomes" id="UP001057520"/>
    </source>
</evidence>
<proteinExistence type="predicted"/>
<dbReference type="EMBL" id="CP096040">
    <property type="protein sequence ID" value="USQ97288.1"/>
    <property type="molecule type" value="Genomic_DNA"/>
</dbReference>
<feature type="region of interest" description="Disordered" evidence="1">
    <location>
        <begin position="1"/>
        <end position="21"/>
    </location>
</feature>
<evidence type="ECO:0000256" key="1">
    <source>
        <dbReference type="SAM" id="MobiDB-lite"/>
    </source>
</evidence>